<evidence type="ECO:0000313" key="3">
    <source>
        <dbReference type="EMBL" id="CAH2102995.1"/>
    </source>
</evidence>
<keyword evidence="4" id="KW-1185">Reference proteome</keyword>
<feature type="region of interest" description="Disordered" evidence="2">
    <location>
        <begin position="534"/>
        <end position="553"/>
    </location>
</feature>
<sequence length="828" mass="94211">MSGDKDIINVTCKGHTNRSEKDLYRVCPSNLSKRELEDLYFVLFESNINLKKTLNGQQDQIKLLTTKIQRLSSQKPVGSRNRDCCARNMAIINEQKESIADLKKVNERYADRIHLLNIKLCSAKQYLKRGPAQSNFRCSKCCLAFNTSIKNSSMSALYTKRSEINLRTAATSCEYLDNNLQECEENKCQATIDELKEKIATLEEELTKTHEKYSQEIDKLETEMSRLRLENNRMKAERTAEQKQTQQCRSLIEKLRTAEEKCDDLTGQLMVERGKVSELEMVLKASDRSKQIAVTLEEQLKNSAFAVSKHCDTSLFEGTSNKITSDDSGYAEANKSQDGHGKVINLDQSILEQILSLRVELDSLKLSLKNDQKDALNEPRNYENSPEQDKLNTTPSIVSTDTDFSNLKVIQNVHTKLPSVSQEQGILISEDSSYNVNEETITDQTIIPTSLNVSKIPRLNKNLTTDSRNTKSDKKPDNDSKNDIVNINDSLKVDAHENNNKENFEGKNEHTDEEKSYNNSHLKLNSKSQILNADLSQGNKGYGPSNNNDLSQQVNKQDNIDSADHINHTNVDKISKKDVKKSNDNKYIKPYADNDVESPKRNELTIDTNENIKITTNVNKKEKTKSKKNKERRDKEQNRITEVKRRMSYVIETKPNEQKLTKVASEDNIGSKTYSIPTQETPVAASSPYNQGTYNIHSRHRTSRNTPDNTDCEISSLTDLPRELDDRSPFDYISPGEERQTTLSESFATTTDYGSLSEGELPITGRRSSYAEFDVNKRMAETLGQEPSNMEETLRNISDEILRCKRLLRGKMIPNPTLNGFPYNFTFK</sequence>
<evidence type="ECO:0000256" key="1">
    <source>
        <dbReference type="SAM" id="Coils"/>
    </source>
</evidence>
<proteinExistence type="predicted"/>
<keyword evidence="1" id="KW-0175">Coiled coil</keyword>
<feature type="compositionally biased region" description="Basic and acidic residues" evidence="2">
    <location>
        <begin position="468"/>
        <end position="482"/>
    </location>
</feature>
<feature type="coiled-coil region" evidence="1">
    <location>
        <begin position="178"/>
        <end position="268"/>
    </location>
</feature>
<feature type="region of interest" description="Disordered" evidence="2">
    <location>
        <begin position="563"/>
        <end position="638"/>
    </location>
</feature>
<feature type="region of interest" description="Disordered" evidence="2">
    <location>
        <begin position="373"/>
        <end position="398"/>
    </location>
</feature>
<evidence type="ECO:0000313" key="4">
    <source>
        <dbReference type="Proteomes" id="UP001153954"/>
    </source>
</evidence>
<accession>A0AAU9V1R7</accession>
<reference evidence="3" key="1">
    <citation type="submission" date="2022-03" db="EMBL/GenBank/DDBJ databases">
        <authorList>
            <person name="Tunstrom K."/>
        </authorList>
    </citation>
    <scope>NUCLEOTIDE SEQUENCE</scope>
</reference>
<name>A0AAU9V1R7_EUPED</name>
<dbReference type="EMBL" id="CAKOGL010000025">
    <property type="protein sequence ID" value="CAH2102995.1"/>
    <property type="molecule type" value="Genomic_DNA"/>
</dbReference>
<feature type="coiled-coil region" evidence="1">
    <location>
        <begin position="54"/>
        <end position="112"/>
    </location>
</feature>
<organism evidence="3 4">
    <name type="scientific">Euphydryas editha</name>
    <name type="common">Edith's checkerspot</name>
    <dbReference type="NCBI Taxonomy" id="104508"/>
    <lineage>
        <taxon>Eukaryota</taxon>
        <taxon>Metazoa</taxon>
        <taxon>Ecdysozoa</taxon>
        <taxon>Arthropoda</taxon>
        <taxon>Hexapoda</taxon>
        <taxon>Insecta</taxon>
        <taxon>Pterygota</taxon>
        <taxon>Neoptera</taxon>
        <taxon>Endopterygota</taxon>
        <taxon>Lepidoptera</taxon>
        <taxon>Glossata</taxon>
        <taxon>Ditrysia</taxon>
        <taxon>Papilionoidea</taxon>
        <taxon>Nymphalidae</taxon>
        <taxon>Nymphalinae</taxon>
        <taxon>Euphydryas</taxon>
    </lineage>
</organism>
<comment type="caution">
    <text evidence="3">The sequence shown here is derived from an EMBL/GenBank/DDBJ whole genome shotgun (WGS) entry which is preliminary data.</text>
</comment>
<evidence type="ECO:0000256" key="2">
    <source>
        <dbReference type="SAM" id="MobiDB-lite"/>
    </source>
</evidence>
<gene>
    <name evidence="3" type="ORF">EEDITHA_LOCUS17558</name>
</gene>
<feature type="region of interest" description="Disordered" evidence="2">
    <location>
        <begin position="462"/>
        <end position="524"/>
    </location>
</feature>
<protein>
    <submittedName>
        <fullName evidence="3">Uncharacterized protein</fullName>
    </submittedName>
</protein>
<feature type="compositionally biased region" description="Low complexity" evidence="2">
    <location>
        <begin position="608"/>
        <end position="618"/>
    </location>
</feature>
<feature type="compositionally biased region" description="Basic and acidic residues" evidence="2">
    <location>
        <begin position="563"/>
        <end position="587"/>
    </location>
</feature>
<dbReference type="AlphaFoldDB" id="A0AAU9V1R7"/>
<feature type="compositionally biased region" description="Basic and acidic residues" evidence="2">
    <location>
        <begin position="491"/>
        <end position="516"/>
    </location>
</feature>
<dbReference type="Proteomes" id="UP001153954">
    <property type="component" value="Unassembled WGS sequence"/>
</dbReference>